<protein>
    <submittedName>
        <fullName evidence="1">Uncharacterized protein</fullName>
    </submittedName>
</protein>
<dbReference type="EMBL" id="MU117981">
    <property type="protein sequence ID" value="KAF9650786.1"/>
    <property type="molecule type" value="Genomic_DNA"/>
</dbReference>
<reference evidence="1" key="2">
    <citation type="journal article" date="2020" name="Nat. Commun.">
        <title>Large-scale genome sequencing of mycorrhizal fungi provides insights into the early evolution of symbiotic traits.</title>
        <authorList>
            <person name="Miyauchi S."/>
            <person name="Kiss E."/>
            <person name="Kuo A."/>
            <person name="Drula E."/>
            <person name="Kohler A."/>
            <person name="Sanchez-Garcia M."/>
            <person name="Morin E."/>
            <person name="Andreopoulos B."/>
            <person name="Barry K.W."/>
            <person name="Bonito G."/>
            <person name="Buee M."/>
            <person name="Carver A."/>
            <person name="Chen C."/>
            <person name="Cichocki N."/>
            <person name="Clum A."/>
            <person name="Culley D."/>
            <person name="Crous P.W."/>
            <person name="Fauchery L."/>
            <person name="Girlanda M."/>
            <person name="Hayes R.D."/>
            <person name="Keri Z."/>
            <person name="LaButti K."/>
            <person name="Lipzen A."/>
            <person name="Lombard V."/>
            <person name="Magnuson J."/>
            <person name="Maillard F."/>
            <person name="Murat C."/>
            <person name="Nolan M."/>
            <person name="Ohm R.A."/>
            <person name="Pangilinan J."/>
            <person name="Pereira M.F."/>
            <person name="Perotto S."/>
            <person name="Peter M."/>
            <person name="Pfister S."/>
            <person name="Riley R."/>
            <person name="Sitrit Y."/>
            <person name="Stielow J.B."/>
            <person name="Szollosi G."/>
            <person name="Zifcakova L."/>
            <person name="Stursova M."/>
            <person name="Spatafora J.W."/>
            <person name="Tedersoo L."/>
            <person name="Vaario L.M."/>
            <person name="Yamada A."/>
            <person name="Yan M."/>
            <person name="Wang P."/>
            <person name="Xu J."/>
            <person name="Bruns T."/>
            <person name="Baldrian P."/>
            <person name="Vilgalys R."/>
            <person name="Dunand C."/>
            <person name="Henrissat B."/>
            <person name="Grigoriev I.V."/>
            <person name="Hibbett D."/>
            <person name="Nagy L.G."/>
            <person name="Martin F.M."/>
        </authorList>
    </citation>
    <scope>NUCLEOTIDE SEQUENCE</scope>
    <source>
        <strain evidence="1">P2</strain>
    </source>
</reference>
<name>A0ACB6ZN01_THEGA</name>
<keyword evidence="2" id="KW-1185">Reference proteome</keyword>
<proteinExistence type="predicted"/>
<comment type="caution">
    <text evidence="1">The sequence shown here is derived from an EMBL/GenBank/DDBJ whole genome shotgun (WGS) entry which is preliminary data.</text>
</comment>
<accession>A0ACB6ZN01</accession>
<organism evidence="1 2">
    <name type="scientific">Thelephora ganbajun</name>
    <name type="common">Ganba fungus</name>
    <dbReference type="NCBI Taxonomy" id="370292"/>
    <lineage>
        <taxon>Eukaryota</taxon>
        <taxon>Fungi</taxon>
        <taxon>Dikarya</taxon>
        <taxon>Basidiomycota</taxon>
        <taxon>Agaricomycotina</taxon>
        <taxon>Agaricomycetes</taxon>
        <taxon>Thelephorales</taxon>
        <taxon>Thelephoraceae</taxon>
        <taxon>Thelephora</taxon>
    </lineage>
</organism>
<sequence length="126" mass="13442">MSRARTNEHRNAEAGPSTLVPPPVPYIGRSTSQPSGGMISETTAGAVTTQTITEEAEVPVSSLYRSHIPRVTEWSFGVRSPSRPGAPTARVQLASTASHRGKTHPSCASGCRGERSSRKFQALTRL</sequence>
<evidence type="ECO:0000313" key="2">
    <source>
        <dbReference type="Proteomes" id="UP000886501"/>
    </source>
</evidence>
<reference evidence="1" key="1">
    <citation type="submission" date="2019-10" db="EMBL/GenBank/DDBJ databases">
        <authorList>
            <consortium name="DOE Joint Genome Institute"/>
            <person name="Kuo A."/>
            <person name="Miyauchi S."/>
            <person name="Kiss E."/>
            <person name="Drula E."/>
            <person name="Kohler A."/>
            <person name="Sanchez-Garcia M."/>
            <person name="Andreopoulos B."/>
            <person name="Barry K.W."/>
            <person name="Bonito G."/>
            <person name="Buee M."/>
            <person name="Carver A."/>
            <person name="Chen C."/>
            <person name="Cichocki N."/>
            <person name="Clum A."/>
            <person name="Culley D."/>
            <person name="Crous P.W."/>
            <person name="Fauchery L."/>
            <person name="Girlanda M."/>
            <person name="Hayes R."/>
            <person name="Keri Z."/>
            <person name="Labutti K."/>
            <person name="Lipzen A."/>
            <person name="Lombard V."/>
            <person name="Magnuson J."/>
            <person name="Maillard F."/>
            <person name="Morin E."/>
            <person name="Murat C."/>
            <person name="Nolan M."/>
            <person name="Ohm R."/>
            <person name="Pangilinan J."/>
            <person name="Pereira M."/>
            <person name="Perotto S."/>
            <person name="Peter M."/>
            <person name="Riley R."/>
            <person name="Sitrit Y."/>
            <person name="Stielow B."/>
            <person name="Szollosi G."/>
            <person name="Zifcakova L."/>
            <person name="Stursova M."/>
            <person name="Spatafora J.W."/>
            <person name="Tedersoo L."/>
            <person name="Vaario L.-M."/>
            <person name="Yamada A."/>
            <person name="Yan M."/>
            <person name="Wang P."/>
            <person name="Xu J."/>
            <person name="Bruns T."/>
            <person name="Baldrian P."/>
            <person name="Vilgalys R."/>
            <person name="Henrissat B."/>
            <person name="Grigoriev I.V."/>
            <person name="Hibbett D."/>
            <person name="Nagy L.G."/>
            <person name="Martin F.M."/>
        </authorList>
    </citation>
    <scope>NUCLEOTIDE SEQUENCE</scope>
    <source>
        <strain evidence="1">P2</strain>
    </source>
</reference>
<evidence type="ECO:0000313" key="1">
    <source>
        <dbReference type="EMBL" id="KAF9650786.1"/>
    </source>
</evidence>
<dbReference type="Proteomes" id="UP000886501">
    <property type="component" value="Unassembled WGS sequence"/>
</dbReference>
<gene>
    <name evidence="1" type="ORF">BDM02DRAFT_3111554</name>
</gene>